<protein>
    <recommendedName>
        <fullName evidence="3">AB hydrolase-1 domain-containing protein</fullName>
    </recommendedName>
</protein>
<feature type="compositionally biased region" description="Basic and acidic residues" evidence="2">
    <location>
        <begin position="546"/>
        <end position="561"/>
    </location>
</feature>
<dbReference type="InterPro" id="IPR050960">
    <property type="entry name" value="AB_hydrolase_4_sf"/>
</dbReference>
<evidence type="ECO:0000256" key="1">
    <source>
        <dbReference type="ARBA" id="ARBA00010884"/>
    </source>
</evidence>
<evidence type="ECO:0000256" key="2">
    <source>
        <dbReference type="SAM" id="MobiDB-lite"/>
    </source>
</evidence>
<name>A0AAW1QK71_9CHLO</name>
<feature type="region of interest" description="Disordered" evidence="2">
    <location>
        <begin position="378"/>
        <end position="414"/>
    </location>
</feature>
<evidence type="ECO:0000313" key="5">
    <source>
        <dbReference type="Proteomes" id="UP001438707"/>
    </source>
</evidence>
<keyword evidence="5" id="KW-1185">Reference proteome</keyword>
<comment type="similarity">
    <text evidence="1">Belongs to the AB hydrolase superfamily. AB hydrolase 4 family.</text>
</comment>
<dbReference type="InterPro" id="IPR029058">
    <property type="entry name" value="AB_hydrolase_fold"/>
</dbReference>
<accession>A0AAW1QK71</accession>
<feature type="compositionally biased region" description="Low complexity" evidence="2">
    <location>
        <begin position="386"/>
        <end position="414"/>
    </location>
</feature>
<dbReference type="GO" id="GO:0034338">
    <property type="term" value="F:short-chain carboxylesterase activity"/>
    <property type="evidence" value="ECO:0007669"/>
    <property type="project" value="TreeGrafter"/>
</dbReference>
<dbReference type="PANTHER" id="PTHR10794:SF63">
    <property type="entry name" value="ALPHA_BETA HYDROLASE 1, ISOFORM A"/>
    <property type="match status" value="1"/>
</dbReference>
<dbReference type="AlphaFoldDB" id="A0AAW1QK71"/>
<dbReference type="PANTHER" id="PTHR10794">
    <property type="entry name" value="ABHYDROLASE DOMAIN-CONTAINING PROTEIN"/>
    <property type="match status" value="1"/>
</dbReference>
<dbReference type="Pfam" id="PF00561">
    <property type="entry name" value="Abhydrolase_1"/>
    <property type="match status" value="1"/>
</dbReference>
<feature type="domain" description="AB hydrolase-1" evidence="3">
    <location>
        <begin position="107"/>
        <end position="199"/>
    </location>
</feature>
<dbReference type="GO" id="GO:0047372">
    <property type="term" value="F:monoacylglycerol lipase activity"/>
    <property type="evidence" value="ECO:0007669"/>
    <property type="project" value="TreeGrafter"/>
</dbReference>
<gene>
    <name evidence="4" type="ORF">WJX74_008155</name>
</gene>
<reference evidence="4 5" key="1">
    <citation type="journal article" date="2024" name="Nat. Commun.">
        <title>Phylogenomics reveals the evolutionary origins of lichenization in chlorophyte algae.</title>
        <authorList>
            <person name="Puginier C."/>
            <person name="Libourel C."/>
            <person name="Otte J."/>
            <person name="Skaloud P."/>
            <person name="Haon M."/>
            <person name="Grisel S."/>
            <person name="Petersen M."/>
            <person name="Berrin J.G."/>
            <person name="Delaux P.M."/>
            <person name="Dal Grande F."/>
            <person name="Keller J."/>
        </authorList>
    </citation>
    <scope>NUCLEOTIDE SEQUENCE [LARGE SCALE GENOMIC DNA]</scope>
    <source>
        <strain evidence="4 5">SAG 2145</strain>
    </source>
</reference>
<feature type="compositionally biased region" description="Polar residues" evidence="2">
    <location>
        <begin position="569"/>
        <end position="578"/>
    </location>
</feature>
<dbReference type="Gene3D" id="3.40.50.1820">
    <property type="entry name" value="alpha/beta hydrolase"/>
    <property type="match status" value="1"/>
</dbReference>
<dbReference type="Proteomes" id="UP001438707">
    <property type="component" value="Unassembled WGS sequence"/>
</dbReference>
<dbReference type="SUPFAM" id="SSF53474">
    <property type="entry name" value="alpha/beta-Hydrolases"/>
    <property type="match status" value="1"/>
</dbReference>
<dbReference type="EMBL" id="JALJOS010000035">
    <property type="protein sequence ID" value="KAK9821874.1"/>
    <property type="molecule type" value="Genomic_DNA"/>
</dbReference>
<dbReference type="InterPro" id="IPR000073">
    <property type="entry name" value="AB_hydrolase_1"/>
</dbReference>
<feature type="region of interest" description="Disordered" evidence="2">
    <location>
        <begin position="447"/>
        <end position="467"/>
    </location>
</feature>
<sequence>MGWLDGATWYSYLVGGRQPQLFYDKEGYASALLEACETLKLPYAAPIYMRNRHMHLVSSTVFRKPLGPLGINPKYKRQIVESNDGGTVSVDWFRGVEAERDLPAHAPIVVILHALAGSTMDPYVMYMCSAFYDKGWRPLGFNFRGCGSTPLTSARCFSYADTADVYAAVSHCQKIYPQAPIFAVGFSLGAYNLNKYVGEVDSGVYPEDGKLAGAAVLGSGFDFAAELKYQPGAYEWICIRVWRDYVREHRDALEKHPDIDIDTVMKCTTMKEIDEHLICKCHNYATPEDYYRDLNGLTWIAKIETPTLFVSAEDDPFLDVRVAPKEECSKNPFTLFALTYDGSHCSHLSGLWPFGQSWLDHVVGEWFTAILALADTAKEPNESESEGSNSGELTPEPASASTESTAQTASEGTTATVVAQAAAGAQPAAGAAGPSLQRQHSTAGLRCFGGSLPADADRQHTGHQRGDRRRAFLQAVFHRQSRRPEERHMIRFRKHLNLRHLPKLSGANARPRSAGRQTRSSSPLAKALPAPHTQDDGIVGVGPHPAHSEGDLHLQDSEVHPHPRRRATWVTSSDSEQTLLGGRLPPLGALRPAQRASAAPYSQGFFGSSQHIILRATFEARQAQPLGSAQAQPHELAWAIRCCAAVGTRRAHKVI</sequence>
<evidence type="ECO:0000259" key="3">
    <source>
        <dbReference type="Pfam" id="PF00561"/>
    </source>
</evidence>
<feature type="region of interest" description="Disordered" evidence="2">
    <location>
        <begin position="501"/>
        <end position="583"/>
    </location>
</feature>
<organism evidence="4 5">
    <name type="scientific">Apatococcus lobatus</name>
    <dbReference type="NCBI Taxonomy" id="904363"/>
    <lineage>
        <taxon>Eukaryota</taxon>
        <taxon>Viridiplantae</taxon>
        <taxon>Chlorophyta</taxon>
        <taxon>core chlorophytes</taxon>
        <taxon>Trebouxiophyceae</taxon>
        <taxon>Chlorellales</taxon>
        <taxon>Chlorellaceae</taxon>
        <taxon>Apatococcus</taxon>
    </lineage>
</organism>
<comment type="caution">
    <text evidence="4">The sequence shown here is derived from an EMBL/GenBank/DDBJ whole genome shotgun (WGS) entry which is preliminary data.</text>
</comment>
<evidence type="ECO:0000313" key="4">
    <source>
        <dbReference type="EMBL" id="KAK9821874.1"/>
    </source>
</evidence>
<proteinExistence type="inferred from homology"/>